<dbReference type="EMBL" id="JANEYG010000174">
    <property type="protein sequence ID" value="KAJ8911620.1"/>
    <property type="molecule type" value="Genomic_DNA"/>
</dbReference>
<protein>
    <submittedName>
        <fullName evidence="3">Uncharacterized protein</fullName>
    </submittedName>
</protein>
<evidence type="ECO:0000256" key="2">
    <source>
        <dbReference type="SAM" id="Phobius"/>
    </source>
</evidence>
<gene>
    <name evidence="3" type="ORF">NQ315_017130</name>
</gene>
<name>A0AAV8VBH4_9CUCU</name>
<keyword evidence="2" id="KW-1133">Transmembrane helix</keyword>
<keyword evidence="2" id="KW-0812">Transmembrane</keyword>
<evidence type="ECO:0000313" key="4">
    <source>
        <dbReference type="Proteomes" id="UP001159042"/>
    </source>
</evidence>
<proteinExistence type="predicted"/>
<organism evidence="3 4">
    <name type="scientific">Exocentrus adspersus</name>
    <dbReference type="NCBI Taxonomy" id="1586481"/>
    <lineage>
        <taxon>Eukaryota</taxon>
        <taxon>Metazoa</taxon>
        <taxon>Ecdysozoa</taxon>
        <taxon>Arthropoda</taxon>
        <taxon>Hexapoda</taxon>
        <taxon>Insecta</taxon>
        <taxon>Pterygota</taxon>
        <taxon>Neoptera</taxon>
        <taxon>Endopterygota</taxon>
        <taxon>Coleoptera</taxon>
        <taxon>Polyphaga</taxon>
        <taxon>Cucujiformia</taxon>
        <taxon>Chrysomeloidea</taxon>
        <taxon>Cerambycidae</taxon>
        <taxon>Lamiinae</taxon>
        <taxon>Acanthocinini</taxon>
        <taxon>Exocentrus</taxon>
    </lineage>
</organism>
<dbReference type="Proteomes" id="UP001159042">
    <property type="component" value="Unassembled WGS sequence"/>
</dbReference>
<feature type="region of interest" description="Disordered" evidence="1">
    <location>
        <begin position="62"/>
        <end position="86"/>
    </location>
</feature>
<comment type="caution">
    <text evidence="3">The sequence shown here is derived from an EMBL/GenBank/DDBJ whole genome shotgun (WGS) entry which is preliminary data.</text>
</comment>
<sequence>MLVTGYVAYPTIIGLCLGGVLFGLIMVAVTWWCYRRRLAISLKQRHGPDQPLAFHTHRRPTAVKSPAGSGTGTHYLKKSPSPTGTAKTPPGFCIFCRPETEICIIPLSISIAIIIRFLTDLLRLACLCRGFTLRLRRGRCGPLTESSGGGSGELRSKTEVTGVLPSIEACNQNSDALVSNGLVWFADKSLRHLRALGLGSVAPSPWQPWSFPSTGGTQLRPGQACFGFPS</sequence>
<evidence type="ECO:0000256" key="1">
    <source>
        <dbReference type="SAM" id="MobiDB-lite"/>
    </source>
</evidence>
<dbReference type="AlphaFoldDB" id="A0AAV8VBH4"/>
<feature type="transmembrane region" description="Helical" evidence="2">
    <location>
        <begin position="12"/>
        <end position="34"/>
    </location>
</feature>
<keyword evidence="2" id="KW-0472">Membrane</keyword>
<keyword evidence="4" id="KW-1185">Reference proteome</keyword>
<accession>A0AAV8VBH4</accession>
<reference evidence="3 4" key="1">
    <citation type="journal article" date="2023" name="Insect Mol. Biol.">
        <title>Genome sequencing provides insights into the evolution of gene families encoding plant cell wall-degrading enzymes in longhorned beetles.</title>
        <authorList>
            <person name="Shin N.R."/>
            <person name="Okamura Y."/>
            <person name="Kirsch R."/>
            <person name="Pauchet Y."/>
        </authorList>
    </citation>
    <scope>NUCLEOTIDE SEQUENCE [LARGE SCALE GENOMIC DNA]</scope>
    <source>
        <strain evidence="3">EAD_L_NR</strain>
    </source>
</reference>
<evidence type="ECO:0000313" key="3">
    <source>
        <dbReference type="EMBL" id="KAJ8911620.1"/>
    </source>
</evidence>